<keyword evidence="3" id="KW-1185">Reference proteome</keyword>
<evidence type="ECO:0000313" key="2">
    <source>
        <dbReference type="EMBL" id="CAD6192680.1"/>
    </source>
</evidence>
<feature type="transmembrane region" description="Helical" evidence="1">
    <location>
        <begin position="12"/>
        <end position="28"/>
    </location>
</feature>
<proteinExistence type="predicted"/>
<dbReference type="Proteomes" id="UP000835052">
    <property type="component" value="Unassembled WGS sequence"/>
</dbReference>
<dbReference type="GO" id="GO:0016020">
    <property type="term" value="C:membrane"/>
    <property type="evidence" value="ECO:0007669"/>
    <property type="project" value="TreeGrafter"/>
</dbReference>
<keyword evidence="1" id="KW-0812">Transmembrane</keyword>
<dbReference type="InterPro" id="IPR050879">
    <property type="entry name" value="Acyltransferase_3"/>
</dbReference>
<sequence length="161" mass="18411">MTFDGEDYLYSLFFVLSGFLMCMLLQKSQTMSRRQLVLNFYCRRLKRILPLYLLCLLGILLALYVFFPDSSVDTNLRAAPNCRKFNTTLLTGLLICAAAEHPILCSRPLIYLGDISYALYLIHWPICAYCKLVHPDSTFAVFIGFLASILTAVVVRETFEK</sequence>
<reference evidence="2" key="1">
    <citation type="submission" date="2020-10" db="EMBL/GenBank/DDBJ databases">
        <authorList>
            <person name="Kikuchi T."/>
        </authorList>
    </citation>
    <scope>NUCLEOTIDE SEQUENCE</scope>
    <source>
        <strain evidence="2">NKZ352</strain>
    </source>
</reference>
<dbReference type="EMBL" id="CAJGYM010000029">
    <property type="protein sequence ID" value="CAD6192680.1"/>
    <property type="molecule type" value="Genomic_DNA"/>
</dbReference>
<gene>
    <name evidence="2" type="ORF">CAUJ_LOCUS8599</name>
</gene>
<feature type="transmembrane region" description="Helical" evidence="1">
    <location>
        <begin position="49"/>
        <end position="67"/>
    </location>
</feature>
<dbReference type="OrthoDB" id="5877422at2759"/>
<comment type="caution">
    <text evidence="2">The sequence shown here is derived from an EMBL/GenBank/DDBJ whole genome shotgun (WGS) entry which is preliminary data.</text>
</comment>
<dbReference type="GO" id="GO:0000271">
    <property type="term" value="P:polysaccharide biosynthetic process"/>
    <property type="evidence" value="ECO:0007669"/>
    <property type="project" value="TreeGrafter"/>
</dbReference>
<organism evidence="2 3">
    <name type="scientific">Caenorhabditis auriculariae</name>
    <dbReference type="NCBI Taxonomy" id="2777116"/>
    <lineage>
        <taxon>Eukaryota</taxon>
        <taxon>Metazoa</taxon>
        <taxon>Ecdysozoa</taxon>
        <taxon>Nematoda</taxon>
        <taxon>Chromadorea</taxon>
        <taxon>Rhabditida</taxon>
        <taxon>Rhabditina</taxon>
        <taxon>Rhabditomorpha</taxon>
        <taxon>Rhabditoidea</taxon>
        <taxon>Rhabditidae</taxon>
        <taxon>Peloderinae</taxon>
        <taxon>Caenorhabditis</taxon>
    </lineage>
</organism>
<keyword evidence="1" id="KW-1133">Transmembrane helix</keyword>
<dbReference type="PANTHER" id="PTHR23028:SF118">
    <property type="entry name" value="ACYL_TRANSF_3 DOMAIN-CONTAINING PROTEIN"/>
    <property type="match status" value="1"/>
</dbReference>
<name>A0A8S1HHC3_9PELO</name>
<accession>A0A8S1HHC3</accession>
<feature type="transmembrane region" description="Helical" evidence="1">
    <location>
        <begin position="140"/>
        <end position="159"/>
    </location>
</feature>
<evidence type="ECO:0008006" key="4">
    <source>
        <dbReference type="Google" id="ProtNLM"/>
    </source>
</evidence>
<dbReference type="AlphaFoldDB" id="A0A8S1HHC3"/>
<dbReference type="PANTHER" id="PTHR23028">
    <property type="entry name" value="ACETYLTRANSFERASE"/>
    <property type="match status" value="1"/>
</dbReference>
<evidence type="ECO:0000256" key="1">
    <source>
        <dbReference type="SAM" id="Phobius"/>
    </source>
</evidence>
<protein>
    <recommendedName>
        <fullName evidence="4">Acyltransferase 3 domain-containing protein</fullName>
    </recommendedName>
</protein>
<keyword evidence="1" id="KW-0472">Membrane</keyword>
<evidence type="ECO:0000313" key="3">
    <source>
        <dbReference type="Proteomes" id="UP000835052"/>
    </source>
</evidence>